<comment type="caution">
    <text evidence="1">The sequence shown here is derived from an EMBL/GenBank/DDBJ whole genome shotgun (WGS) entry which is preliminary data.</text>
</comment>
<name>A0A7W8XF63_9HYPH</name>
<keyword evidence="2" id="KW-1185">Reference proteome</keyword>
<dbReference type="RefSeq" id="WP_183934594.1">
    <property type="nucleotide sequence ID" value="NZ_JACHBB010000006.1"/>
</dbReference>
<dbReference type="EMBL" id="JACHBC010000006">
    <property type="protein sequence ID" value="MBB5561591.1"/>
    <property type="molecule type" value="Genomic_DNA"/>
</dbReference>
<dbReference type="Proteomes" id="UP000528824">
    <property type="component" value="Unassembled WGS sequence"/>
</dbReference>
<proteinExistence type="predicted"/>
<reference evidence="1 2" key="1">
    <citation type="submission" date="2020-08" db="EMBL/GenBank/DDBJ databases">
        <title>Genomic Encyclopedia of Type Strains, Phase IV (KMG-V): Genome sequencing to study the core and pangenomes of soil and plant-associated prokaryotes.</title>
        <authorList>
            <person name="Whitman W."/>
        </authorList>
    </citation>
    <scope>NUCLEOTIDE SEQUENCE [LARGE SCALE GENOMIC DNA]</scope>
    <source>
        <strain evidence="1 2">SEMIA 4034</strain>
    </source>
</reference>
<accession>A0A7W8XF63</accession>
<organism evidence="1 2">
    <name type="scientific">Rhizobium lentis</name>
    <dbReference type="NCBI Taxonomy" id="1138194"/>
    <lineage>
        <taxon>Bacteria</taxon>
        <taxon>Pseudomonadati</taxon>
        <taxon>Pseudomonadota</taxon>
        <taxon>Alphaproteobacteria</taxon>
        <taxon>Hyphomicrobiales</taxon>
        <taxon>Rhizobiaceae</taxon>
        <taxon>Rhizobium/Agrobacterium group</taxon>
        <taxon>Rhizobium</taxon>
    </lineage>
</organism>
<protein>
    <submittedName>
        <fullName evidence="1">Uncharacterized protein</fullName>
    </submittedName>
</protein>
<sequence length="57" mass="6064">MAVLFLFTAATASAAGSARLNVTAMVTQPTVSSMMADATISWPILLETADRSFIERE</sequence>
<gene>
    <name evidence="1" type="ORF">GGI59_003267</name>
</gene>
<dbReference type="AlphaFoldDB" id="A0A7W8XF63"/>
<evidence type="ECO:0000313" key="1">
    <source>
        <dbReference type="EMBL" id="MBB5561591.1"/>
    </source>
</evidence>
<evidence type="ECO:0000313" key="2">
    <source>
        <dbReference type="Proteomes" id="UP000528824"/>
    </source>
</evidence>